<evidence type="ECO:0000313" key="4">
    <source>
        <dbReference type="Proteomes" id="UP000663891"/>
    </source>
</evidence>
<dbReference type="EMBL" id="CAJOAY010005712">
    <property type="protein sequence ID" value="CAF4117371.1"/>
    <property type="molecule type" value="Genomic_DNA"/>
</dbReference>
<evidence type="ECO:0000313" key="3">
    <source>
        <dbReference type="EMBL" id="CAF4117371.1"/>
    </source>
</evidence>
<comment type="caution">
    <text evidence="2">The sequence shown here is derived from an EMBL/GenBank/DDBJ whole genome shotgun (WGS) entry which is preliminary data.</text>
</comment>
<protein>
    <submittedName>
        <fullName evidence="2">Uncharacterized protein</fullName>
    </submittedName>
</protein>
<dbReference type="EMBL" id="CAJNON010000018">
    <property type="protein sequence ID" value="CAF0789116.1"/>
    <property type="molecule type" value="Genomic_DNA"/>
</dbReference>
<dbReference type="OrthoDB" id="9983238at2759"/>
<keyword evidence="1" id="KW-0732">Signal</keyword>
<sequence>MDVVLVLVVTVYFAGQKIQGASATSFEVLNDGYAKYPWNVYYMGKKIEGASASSFQSSGQGMAKDAFNRYHVGQKYSGLTPPMHNFH</sequence>
<feature type="chain" id="PRO_5035597685" evidence="1">
    <location>
        <begin position="24"/>
        <end position="87"/>
    </location>
</feature>
<reference evidence="2" key="1">
    <citation type="submission" date="2021-02" db="EMBL/GenBank/DDBJ databases">
        <authorList>
            <person name="Nowell W R."/>
        </authorList>
    </citation>
    <scope>NUCLEOTIDE SEQUENCE</scope>
</reference>
<dbReference type="InterPro" id="IPR027375">
    <property type="entry name" value="DKNYY"/>
</dbReference>
<evidence type="ECO:0000256" key="1">
    <source>
        <dbReference type="SAM" id="SignalP"/>
    </source>
</evidence>
<feature type="signal peptide" evidence="1">
    <location>
        <begin position="1"/>
        <end position="23"/>
    </location>
</feature>
<accession>A0A813S2Y1</accession>
<dbReference type="Pfam" id="PF13644">
    <property type="entry name" value="DKNYY"/>
    <property type="match status" value="1"/>
</dbReference>
<gene>
    <name evidence="3" type="ORF">OKA104_LOCUS36539</name>
    <name evidence="2" type="ORF">VCS650_LOCUS3385</name>
</gene>
<organism evidence="2 4">
    <name type="scientific">Adineta steineri</name>
    <dbReference type="NCBI Taxonomy" id="433720"/>
    <lineage>
        <taxon>Eukaryota</taxon>
        <taxon>Metazoa</taxon>
        <taxon>Spiralia</taxon>
        <taxon>Gnathifera</taxon>
        <taxon>Rotifera</taxon>
        <taxon>Eurotatoria</taxon>
        <taxon>Bdelloidea</taxon>
        <taxon>Adinetida</taxon>
        <taxon>Adinetidae</taxon>
        <taxon>Adineta</taxon>
    </lineage>
</organism>
<name>A0A813S2Y1_9BILA</name>
<dbReference type="AlphaFoldDB" id="A0A813S2Y1"/>
<evidence type="ECO:0000313" key="2">
    <source>
        <dbReference type="EMBL" id="CAF0789116.1"/>
    </source>
</evidence>
<proteinExistence type="predicted"/>
<dbReference type="Proteomes" id="UP000663891">
    <property type="component" value="Unassembled WGS sequence"/>
</dbReference>
<dbReference type="Proteomes" id="UP000663881">
    <property type="component" value="Unassembled WGS sequence"/>
</dbReference>